<evidence type="ECO:0000313" key="2">
    <source>
        <dbReference type="Proteomes" id="UP000694888"/>
    </source>
</evidence>
<organism evidence="2 3">
    <name type="scientific">Aplysia californica</name>
    <name type="common">California sea hare</name>
    <dbReference type="NCBI Taxonomy" id="6500"/>
    <lineage>
        <taxon>Eukaryota</taxon>
        <taxon>Metazoa</taxon>
        <taxon>Spiralia</taxon>
        <taxon>Lophotrochozoa</taxon>
        <taxon>Mollusca</taxon>
        <taxon>Gastropoda</taxon>
        <taxon>Heterobranchia</taxon>
        <taxon>Euthyneura</taxon>
        <taxon>Tectipleura</taxon>
        <taxon>Aplysiida</taxon>
        <taxon>Aplysioidea</taxon>
        <taxon>Aplysiidae</taxon>
        <taxon>Aplysia</taxon>
    </lineage>
</organism>
<sequence>MTALGVDPLRLTPFAYKTAHRDKGFRLFLTQKISSPNLVLCIQHPFAVGHRIVMTSSELQRYFRLAVGAEIEMVEERQWPTRFNTMFSQFEKLIQEGYNPFSKNSTGTPNTEDKTFQKDDSSERGKGREIDGYKSKTTANAPTTSVSSTLRRLVSRWFLPLRWSYRSHENKTPEGYTEAEGSPVDPERYGSSSLSKSLIDTKSSVSEENMSQTIVKPKSGGERPGSTSQGASRNPGRQDAASGVGREKNISKMAYRSRKRTPRDLPKQTKDAPRRERNGECTINTDVSVQDIRAHLKKLKVHFQLTTHAQLQDSDEQERVEREEEEEEGEEGEEEEELEEEKEECDDHDDNDNGINKV</sequence>
<evidence type="ECO:0000313" key="3">
    <source>
        <dbReference type="RefSeq" id="XP_035828755.1"/>
    </source>
</evidence>
<feature type="region of interest" description="Disordered" evidence="1">
    <location>
        <begin position="98"/>
        <end position="146"/>
    </location>
</feature>
<proteinExistence type="predicted"/>
<keyword evidence="2" id="KW-1185">Reference proteome</keyword>
<evidence type="ECO:0000256" key="1">
    <source>
        <dbReference type="SAM" id="MobiDB-lite"/>
    </source>
</evidence>
<dbReference type="GeneID" id="118478721"/>
<feature type="compositionally biased region" description="Polar residues" evidence="1">
    <location>
        <begin position="101"/>
        <end position="110"/>
    </location>
</feature>
<dbReference type="RefSeq" id="XP_035828755.1">
    <property type="nucleotide sequence ID" value="XM_035972862.1"/>
</dbReference>
<gene>
    <name evidence="3" type="primary">LOC118478721</name>
</gene>
<feature type="compositionally biased region" description="Acidic residues" evidence="1">
    <location>
        <begin position="323"/>
        <end position="352"/>
    </location>
</feature>
<protein>
    <submittedName>
        <fullName evidence="3">Myelin transcription factor 1-like</fullName>
    </submittedName>
</protein>
<feature type="compositionally biased region" description="Basic and acidic residues" evidence="1">
    <location>
        <begin position="111"/>
        <end position="134"/>
    </location>
</feature>
<name>A0ABM1W262_APLCA</name>
<accession>A0ABM1W262</accession>
<feature type="compositionally biased region" description="Polar residues" evidence="1">
    <location>
        <begin position="190"/>
        <end position="214"/>
    </location>
</feature>
<feature type="region of interest" description="Disordered" evidence="1">
    <location>
        <begin position="307"/>
        <end position="358"/>
    </location>
</feature>
<feature type="compositionally biased region" description="Basic and acidic residues" evidence="1">
    <location>
        <begin position="262"/>
        <end position="279"/>
    </location>
</feature>
<feature type="region of interest" description="Disordered" evidence="1">
    <location>
        <begin position="169"/>
        <end position="282"/>
    </location>
</feature>
<reference evidence="3" key="1">
    <citation type="submission" date="2025-08" db="UniProtKB">
        <authorList>
            <consortium name="RefSeq"/>
        </authorList>
    </citation>
    <scope>IDENTIFICATION</scope>
</reference>
<dbReference type="Proteomes" id="UP000694888">
    <property type="component" value="Unplaced"/>
</dbReference>